<evidence type="ECO:0000313" key="3">
    <source>
        <dbReference type="Proteomes" id="UP000324629"/>
    </source>
</evidence>
<protein>
    <recommendedName>
        <fullName evidence="4">Cystatin domain-containing protein</fullName>
    </recommendedName>
</protein>
<sequence>MHFPPVTFAIAGLICILFLHKAACEAPIEPVEEQMLGARSRPRCPVKMDIERLQRALSNWTPSEHVKFVPEQFNYTILDVASQVVGWIQYYYTIQLDTGLCYSVLVNDQSIGYVENVQCPDVFMDCSDTD</sequence>
<feature type="signal peptide" evidence="1">
    <location>
        <begin position="1"/>
        <end position="24"/>
    </location>
</feature>
<gene>
    <name evidence="2" type="ORF">DEA37_0001794</name>
</gene>
<name>A0A5J4NWQ3_9TREM</name>
<reference evidence="2 3" key="1">
    <citation type="journal article" date="2019" name="Gigascience">
        <title>Whole-genome sequence of the oriental lung fluke Paragonimus westermani.</title>
        <authorList>
            <person name="Oey H."/>
            <person name="Zakrzewski M."/>
            <person name="Narain K."/>
            <person name="Devi K.R."/>
            <person name="Agatsuma T."/>
            <person name="Nawaratna S."/>
            <person name="Gobert G.N."/>
            <person name="Jones M.K."/>
            <person name="Ragan M.A."/>
            <person name="McManus D.P."/>
            <person name="Krause L."/>
        </authorList>
    </citation>
    <scope>NUCLEOTIDE SEQUENCE [LARGE SCALE GENOMIC DNA]</scope>
    <source>
        <strain evidence="2 3">IND2009</strain>
    </source>
</reference>
<evidence type="ECO:0000256" key="1">
    <source>
        <dbReference type="SAM" id="SignalP"/>
    </source>
</evidence>
<accession>A0A5J4NWQ3</accession>
<keyword evidence="3" id="KW-1185">Reference proteome</keyword>
<evidence type="ECO:0000313" key="2">
    <source>
        <dbReference type="EMBL" id="KAA3679964.1"/>
    </source>
</evidence>
<comment type="caution">
    <text evidence="2">The sequence shown here is derived from an EMBL/GenBank/DDBJ whole genome shotgun (WGS) entry which is preliminary data.</text>
</comment>
<dbReference type="AlphaFoldDB" id="A0A5J4NWQ3"/>
<proteinExistence type="predicted"/>
<dbReference type="EMBL" id="QNGE01000575">
    <property type="protein sequence ID" value="KAA3679964.1"/>
    <property type="molecule type" value="Genomic_DNA"/>
</dbReference>
<dbReference type="Proteomes" id="UP000324629">
    <property type="component" value="Unassembled WGS sequence"/>
</dbReference>
<organism evidence="2 3">
    <name type="scientific">Paragonimus westermani</name>
    <dbReference type="NCBI Taxonomy" id="34504"/>
    <lineage>
        <taxon>Eukaryota</taxon>
        <taxon>Metazoa</taxon>
        <taxon>Spiralia</taxon>
        <taxon>Lophotrochozoa</taxon>
        <taxon>Platyhelminthes</taxon>
        <taxon>Trematoda</taxon>
        <taxon>Digenea</taxon>
        <taxon>Plagiorchiida</taxon>
        <taxon>Troglotremata</taxon>
        <taxon>Troglotrematidae</taxon>
        <taxon>Paragonimus</taxon>
    </lineage>
</organism>
<feature type="chain" id="PRO_5023881153" description="Cystatin domain-containing protein" evidence="1">
    <location>
        <begin position="25"/>
        <end position="130"/>
    </location>
</feature>
<keyword evidence="1" id="KW-0732">Signal</keyword>
<evidence type="ECO:0008006" key="4">
    <source>
        <dbReference type="Google" id="ProtNLM"/>
    </source>
</evidence>